<accession>A0ABD5NM71</accession>
<protein>
    <submittedName>
        <fullName evidence="1">HAD family hydrolase</fullName>
        <ecNumber evidence="1">3.-.-.-</ecNumber>
    </submittedName>
</protein>
<sequence length="211" mass="23791">MSEPYEYWLLDLDGTLVDVEWDYVRDVFDTVGDRLDRPFTDAEAETLWHGLTGSRNRQLDAWNVDPERFWTTFHDVEDPQTRAESTYLYDDAAFVAGLDEPVGLVTHCQSFLTEPILDHLDIRDWFDAVCCCTDETGWKPDPEPVEGVITDLDVETTEGTGVLAGDGACDVGAAWNAGLDAIHVDRHGPHQRGHCVRGDYRVDSFDELDLP</sequence>
<dbReference type="InterPro" id="IPR050155">
    <property type="entry name" value="HAD-like_hydrolase_sf"/>
</dbReference>
<dbReference type="GeneID" id="73903477"/>
<dbReference type="InterPro" id="IPR036412">
    <property type="entry name" value="HAD-like_sf"/>
</dbReference>
<dbReference type="RefSeq" id="WP_256530778.1">
    <property type="nucleotide sequence ID" value="NZ_CP101824.1"/>
</dbReference>
<name>A0ABD5NM71_9EURY</name>
<dbReference type="GO" id="GO:0016787">
    <property type="term" value="F:hydrolase activity"/>
    <property type="evidence" value="ECO:0007669"/>
    <property type="project" value="UniProtKB-KW"/>
</dbReference>
<dbReference type="SFLD" id="SFLDG01129">
    <property type="entry name" value="C1.5:_HAD__Beta-PGM__Phosphata"/>
    <property type="match status" value="1"/>
</dbReference>
<organism evidence="1 2">
    <name type="scientific">Halovivax cerinus</name>
    <dbReference type="NCBI Taxonomy" id="1487865"/>
    <lineage>
        <taxon>Archaea</taxon>
        <taxon>Methanobacteriati</taxon>
        <taxon>Methanobacteriota</taxon>
        <taxon>Stenosarchaea group</taxon>
        <taxon>Halobacteria</taxon>
        <taxon>Halobacteriales</taxon>
        <taxon>Natrialbaceae</taxon>
        <taxon>Halovivax</taxon>
    </lineage>
</organism>
<dbReference type="SUPFAM" id="SSF56784">
    <property type="entry name" value="HAD-like"/>
    <property type="match status" value="1"/>
</dbReference>
<keyword evidence="2" id="KW-1185">Reference proteome</keyword>
<dbReference type="EMBL" id="JBHSAQ010000002">
    <property type="protein sequence ID" value="MFC3958093.1"/>
    <property type="molecule type" value="Genomic_DNA"/>
</dbReference>
<dbReference type="PANTHER" id="PTHR43434">
    <property type="entry name" value="PHOSPHOGLYCOLATE PHOSPHATASE"/>
    <property type="match status" value="1"/>
</dbReference>
<dbReference type="InterPro" id="IPR041492">
    <property type="entry name" value="HAD_2"/>
</dbReference>
<reference evidence="1 2" key="1">
    <citation type="journal article" date="2019" name="Int. J. Syst. Evol. Microbiol.">
        <title>The Global Catalogue of Microorganisms (GCM) 10K type strain sequencing project: providing services to taxonomists for standard genome sequencing and annotation.</title>
        <authorList>
            <consortium name="The Broad Institute Genomics Platform"/>
            <consortium name="The Broad Institute Genome Sequencing Center for Infectious Disease"/>
            <person name="Wu L."/>
            <person name="Ma J."/>
        </authorList>
    </citation>
    <scope>NUCLEOTIDE SEQUENCE [LARGE SCALE GENOMIC DNA]</scope>
    <source>
        <strain evidence="1 2">IBRC-M 10256</strain>
    </source>
</reference>
<evidence type="ECO:0000313" key="1">
    <source>
        <dbReference type="EMBL" id="MFC3958093.1"/>
    </source>
</evidence>
<dbReference type="SFLD" id="SFLDS00003">
    <property type="entry name" value="Haloacid_Dehalogenase"/>
    <property type="match status" value="1"/>
</dbReference>
<dbReference type="AlphaFoldDB" id="A0ABD5NM71"/>
<dbReference type="EC" id="3.-.-.-" evidence="1"/>
<dbReference type="PANTHER" id="PTHR43434:SF1">
    <property type="entry name" value="PHOSPHOGLYCOLATE PHOSPHATASE"/>
    <property type="match status" value="1"/>
</dbReference>
<dbReference type="Proteomes" id="UP001595846">
    <property type="component" value="Unassembled WGS sequence"/>
</dbReference>
<comment type="caution">
    <text evidence="1">The sequence shown here is derived from an EMBL/GenBank/DDBJ whole genome shotgun (WGS) entry which is preliminary data.</text>
</comment>
<dbReference type="Pfam" id="PF13419">
    <property type="entry name" value="HAD_2"/>
    <property type="match status" value="1"/>
</dbReference>
<dbReference type="InterPro" id="IPR023214">
    <property type="entry name" value="HAD_sf"/>
</dbReference>
<keyword evidence="1" id="KW-0378">Hydrolase</keyword>
<gene>
    <name evidence="1" type="ORF">ACFOUR_06870</name>
</gene>
<evidence type="ECO:0000313" key="2">
    <source>
        <dbReference type="Proteomes" id="UP001595846"/>
    </source>
</evidence>
<dbReference type="Gene3D" id="3.40.50.1000">
    <property type="entry name" value="HAD superfamily/HAD-like"/>
    <property type="match status" value="1"/>
</dbReference>
<proteinExistence type="predicted"/>